<gene>
    <name evidence="1" type="ORF">LTR37_002011</name>
</gene>
<reference evidence="1" key="1">
    <citation type="submission" date="2023-07" db="EMBL/GenBank/DDBJ databases">
        <title>Black Yeasts Isolated from many extreme environments.</title>
        <authorList>
            <person name="Coleine C."/>
            <person name="Stajich J.E."/>
            <person name="Selbmann L."/>
        </authorList>
    </citation>
    <scope>NUCLEOTIDE SEQUENCE</scope>
    <source>
        <strain evidence="1">CCFEE 5714</strain>
    </source>
</reference>
<sequence length="374" mass="42776">MARQYGRLCTIAATIIVFLVILASINNLQFSRSRFGVPSEAQQQDKKIQNLEQPQSIGTEHYAADSPAEEEDEHAVPPLPAEPEAAVSGEDAEGREEAQTTPTTTSPAAETTTPPSKIIVMGRLMKEDTDWVSQEMTGWQNAIYYVDLPPNVESPTGLRTKMNKAKEATPYLTYIVENYPNFPDVIVFVHAHRKGMPEAWHNDSPNHDAKYMLDALRLETVLDRGYVNLRCNNEVGCPEEIRPFRDPPLEDKHAEHEYPYVYANFFNVSFKEMREEIPVVATQCCAQFAVSKEQMLKKPKSEYERYKTFIEETHLDDDTSGRVLEYMWHIIFGREAVHCENVFESAGIRQDVERPTELLHYQRVVSVVNKEYDL</sequence>
<dbReference type="Proteomes" id="UP001281147">
    <property type="component" value="Unassembled WGS sequence"/>
</dbReference>
<dbReference type="EMBL" id="JAUTXU010000010">
    <property type="protein sequence ID" value="KAK3723288.1"/>
    <property type="molecule type" value="Genomic_DNA"/>
</dbReference>
<organism evidence="1 2">
    <name type="scientific">Vermiconidia calcicola</name>
    <dbReference type="NCBI Taxonomy" id="1690605"/>
    <lineage>
        <taxon>Eukaryota</taxon>
        <taxon>Fungi</taxon>
        <taxon>Dikarya</taxon>
        <taxon>Ascomycota</taxon>
        <taxon>Pezizomycotina</taxon>
        <taxon>Dothideomycetes</taxon>
        <taxon>Dothideomycetidae</taxon>
        <taxon>Mycosphaerellales</taxon>
        <taxon>Extremaceae</taxon>
        <taxon>Vermiconidia</taxon>
    </lineage>
</organism>
<evidence type="ECO:0000313" key="1">
    <source>
        <dbReference type="EMBL" id="KAK3723288.1"/>
    </source>
</evidence>
<keyword evidence="2" id="KW-1185">Reference proteome</keyword>
<proteinExistence type="predicted"/>
<protein>
    <submittedName>
        <fullName evidence="1">Uncharacterized protein</fullName>
    </submittedName>
</protein>
<comment type="caution">
    <text evidence="1">The sequence shown here is derived from an EMBL/GenBank/DDBJ whole genome shotgun (WGS) entry which is preliminary data.</text>
</comment>
<accession>A0ACC3NUG7</accession>
<name>A0ACC3NUG7_9PEZI</name>
<evidence type="ECO:0000313" key="2">
    <source>
        <dbReference type="Proteomes" id="UP001281147"/>
    </source>
</evidence>